<dbReference type="AlphaFoldDB" id="A0A6A7C4A4"/>
<dbReference type="PROSITE" id="PS51192">
    <property type="entry name" value="HELICASE_ATP_BIND_1"/>
    <property type="match status" value="1"/>
</dbReference>
<dbReference type="EMBL" id="MU005966">
    <property type="protein sequence ID" value="KAF2862341.1"/>
    <property type="molecule type" value="Genomic_DNA"/>
</dbReference>
<evidence type="ECO:0000256" key="6">
    <source>
        <dbReference type="ARBA" id="ARBA00022884"/>
    </source>
</evidence>
<feature type="region of interest" description="Disordered" evidence="8">
    <location>
        <begin position="215"/>
        <end position="240"/>
    </location>
</feature>
<comment type="catalytic activity">
    <reaction evidence="7">
        <text>ATP + H2O = ADP + phosphate + H(+)</text>
        <dbReference type="Rhea" id="RHEA:13065"/>
        <dbReference type="ChEBI" id="CHEBI:15377"/>
        <dbReference type="ChEBI" id="CHEBI:15378"/>
        <dbReference type="ChEBI" id="CHEBI:30616"/>
        <dbReference type="ChEBI" id="CHEBI:43474"/>
        <dbReference type="ChEBI" id="CHEBI:456216"/>
        <dbReference type="EC" id="3.6.4.13"/>
    </reaction>
</comment>
<dbReference type="GO" id="GO:0003724">
    <property type="term" value="F:RNA helicase activity"/>
    <property type="evidence" value="ECO:0007669"/>
    <property type="project" value="UniProtKB-EC"/>
</dbReference>
<dbReference type="InterPro" id="IPR001650">
    <property type="entry name" value="Helicase_C-like"/>
</dbReference>
<dbReference type="OrthoDB" id="10256233at2759"/>
<dbReference type="Proteomes" id="UP000799421">
    <property type="component" value="Unassembled WGS sequence"/>
</dbReference>
<dbReference type="PROSITE" id="PS51194">
    <property type="entry name" value="HELICASE_CTER"/>
    <property type="match status" value="1"/>
</dbReference>
<feature type="compositionally biased region" description="Basic and acidic residues" evidence="8">
    <location>
        <begin position="80"/>
        <end position="93"/>
    </location>
</feature>
<dbReference type="GO" id="GO:0005524">
    <property type="term" value="F:ATP binding"/>
    <property type="evidence" value="ECO:0007669"/>
    <property type="project" value="UniProtKB-KW"/>
</dbReference>
<evidence type="ECO:0000256" key="2">
    <source>
        <dbReference type="ARBA" id="ARBA00022741"/>
    </source>
</evidence>
<evidence type="ECO:0000259" key="9">
    <source>
        <dbReference type="PROSITE" id="PS51192"/>
    </source>
</evidence>
<evidence type="ECO:0000256" key="7">
    <source>
        <dbReference type="ARBA" id="ARBA00047984"/>
    </source>
</evidence>
<evidence type="ECO:0000313" key="11">
    <source>
        <dbReference type="EMBL" id="KAF2862341.1"/>
    </source>
</evidence>
<dbReference type="Pfam" id="PF00270">
    <property type="entry name" value="DEAD"/>
    <property type="match status" value="1"/>
</dbReference>
<keyword evidence="2" id="KW-0547">Nucleotide-binding</keyword>
<evidence type="ECO:0000259" key="10">
    <source>
        <dbReference type="PROSITE" id="PS51194"/>
    </source>
</evidence>
<feature type="domain" description="Helicase C-terminal" evidence="10">
    <location>
        <begin position="412"/>
        <end position="555"/>
    </location>
</feature>
<dbReference type="GO" id="GO:0003723">
    <property type="term" value="F:RNA binding"/>
    <property type="evidence" value="ECO:0007669"/>
    <property type="project" value="UniProtKB-KW"/>
</dbReference>
<dbReference type="GO" id="GO:0016787">
    <property type="term" value="F:hydrolase activity"/>
    <property type="evidence" value="ECO:0007669"/>
    <property type="project" value="UniProtKB-KW"/>
</dbReference>
<evidence type="ECO:0000256" key="4">
    <source>
        <dbReference type="ARBA" id="ARBA00022806"/>
    </source>
</evidence>
<keyword evidence="6" id="KW-0694">RNA-binding</keyword>
<keyword evidence="3 11" id="KW-0378">Hydrolase</keyword>
<dbReference type="EC" id="3.6.4.13" evidence="1"/>
<evidence type="ECO:0000313" key="12">
    <source>
        <dbReference type="Proteomes" id="UP000799421"/>
    </source>
</evidence>
<proteinExistence type="predicted"/>
<dbReference type="Pfam" id="PF00271">
    <property type="entry name" value="Helicase_C"/>
    <property type="match status" value="1"/>
</dbReference>
<dbReference type="PANTHER" id="PTHR47960">
    <property type="entry name" value="DEAD-BOX ATP-DEPENDENT RNA HELICASE 50"/>
    <property type="match status" value="1"/>
</dbReference>
<name>A0A6A7C4A4_9PEZI</name>
<evidence type="ECO:0000256" key="1">
    <source>
        <dbReference type="ARBA" id="ARBA00012552"/>
    </source>
</evidence>
<gene>
    <name evidence="11" type="ORF">K470DRAFT_243401</name>
</gene>
<dbReference type="InterPro" id="IPR027417">
    <property type="entry name" value="P-loop_NTPase"/>
</dbReference>
<reference evidence="11" key="1">
    <citation type="journal article" date="2020" name="Stud. Mycol.">
        <title>101 Dothideomycetes genomes: a test case for predicting lifestyles and emergence of pathogens.</title>
        <authorList>
            <person name="Haridas S."/>
            <person name="Albert R."/>
            <person name="Binder M."/>
            <person name="Bloem J."/>
            <person name="Labutti K."/>
            <person name="Salamov A."/>
            <person name="Andreopoulos B."/>
            <person name="Baker S."/>
            <person name="Barry K."/>
            <person name="Bills G."/>
            <person name="Bluhm B."/>
            <person name="Cannon C."/>
            <person name="Castanera R."/>
            <person name="Culley D."/>
            <person name="Daum C."/>
            <person name="Ezra D."/>
            <person name="Gonzalez J."/>
            <person name="Henrissat B."/>
            <person name="Kuo A."/>
            <person name="Liang C."/>
            <person name="Lipzen A."/>
            <person name="Lutzoni F."/>
            <person name="Magnuson J."/>
            <person name="Mondo S."/>
            <person name="Nolan M."/>
            <person name="Ohm R."/>
            <person name="Pangilinan J."/>
            <person name="Park H.-J."/>
            <person name="Ramirez L."/>
            <person name="Alfaro M."/>
            <person name="Sun H."/>
            <person name="Tritt A."/>
            <person name="Yoshinaga Y."/>
            <person name="Zwiers L.-H."/>
            <person name="Turgeon B."/>
            <person name="Goodwin S."/>
            <person name="Spatafora J."/>
            <person name="Crous P."/>
            <person name="Grigoriev I."/>
        </authorList>
    </citation>
    <scope>NUCLEOTIDE SEQUENCE</scope>
    <source>
        <strain evidence="11">CBS 480.64</strain>
    </source>
</reference>
<evidence type="ECO:0000256" key="3">
    <source>
        <dbReference type="ARBA" id="ARBA00022801"/>
    </source>
</evidence>
<dbReference type="Gene3D" id="3.40.50.300">
    <property type="entry name" value="P-loop containing nucleotide triphosphate hydrolases"/>
    <property type="match status" value="2"/>
</dbReference>
<dbReference type="InterPro" id="IPR011545">
    <property type="entry name" value="DEAD/DEAH_box_helicase_dom"/>
</dbReference>
<keyword evidence="4" id="KW-0347">Helicase</keyword>
<feature type="region of interest" description="Disordered" evidence="8">
    <location>
        <begin position="20"/>
        <end position="94"/>
    </location>
</feature>
<dbReference type="SMART" id="SM00490">
    <property type="entry name" value="HELICc"/>
    <property type="match status" value="1"/>
</dbReference>
<feature type="domain" description="Helicase ATP-binding" evidence="9">
    <location>
        <begin position="174"/>
        <end position="377"/>
    </location>
</feature>
<keyword evidence="12" id="KW-1185">Reference proteome</keyword>
<dbReference type="SMART" id="SM00487">
    <property type="entry name" value="DEXDc"/>
    <property type="match status" value="1"/>
</dbReference>
<protein>
    <recommendedName>
        <fullName evidence="1">RNA helicase</fullName>
        <ecNumber evidence="1">3.6.4.13</ecNumber>
    </recommendedName>
</protein>
<dbReference type="SUPFAM" id="SSF52540">
    <property type="entry name" value="P-loop containing nucleoside triphosphate hydrolases"/>
    <property type="match status" value="1"/>
</dbReference>
<dbReference type="InterPro" id="IPR014001">
    <property type="entry name" value="Helicase_ATP-bd"/>
</dbReference>
<evidence type="ECO:0000256" key="5">
    <source>
        <dbReference type="ARBA" id="ARBA00022840"/>
    </source>
</evidence>
<organism evidence="11 12">
    <name type="scientific">Piedraia hortae CBS 480.64</name>
    <dbReference type="NCBI Taxonomy" id="1314780"/>
    <lineage>
        <taxon>Eukaryota</taxon>
        <taxon>Fungi</taxon>
        <taxon>Dikarya</taxon>
        <taxon>Ascomycota</taxon>
        <taxon>Pezizomycotina</taxon>
        <taxon>Dothideomycetes</taxon>
        <taxon>Dothideomycetidae</taxon>
        <taxon>Capnodiales</taxon>
        <taxon>Piedraiaceae</taxon>
        <taxon>Piedraia</taxon>
    </lineage>
</organism>
<evidence type="ECO:0000256" key="8">
    <source>
        <dbReference type="SAM" id="MobiDB-lite"/>
    </source>
</evidence>
<sequence>MAKIVGLLLCRPWQSVRNASTRVRRNPSRMVLSDQVATGPSKARTHDQRHRNGPFGGGGRNVRRPPKTADGPVRLGKGMDGGRRNSRKEDSRNPMKALKMQRRLIEMPYEKRNRVKQNIQSRDSFDEFDLLPVIKASILRQALGGRTNASPTPIQRLAIPALLGTGRRSEKGQTFNEKHMQQYLLAAETGTGKTLAYSLPIIDAIKRDDISEAENERLSRQQMKKSSMDVESPEVGPQTGRPRAIILVPTAELAEQVGALIKSLAHTVKFRGRMIHAGISSTVIRKRLFETGGVDVLVSTPHLIASIAESNPNVLSRVTHLVVDEADSLLDRSFSPTTSSIIDRASPSLQQLIFCSATIPRSLDAYLQKRYPETRRLATPKLHAIPRHVQLNVIDVDKVPFQGNKDLACAQAIQDITHESEPDRKIIVFVNEREKTVQLAEYLQSRKINAVALSRDSEGRSQAALAAFTGKASEFGNAPSVLVTTDLSSRGVDTLLATHVILYSVPHTTIDFIHRLGRVGRMGRRGRGLVLVDRHSRKDVVREVRECMYRGQALI</sequence>
<keyword evidence="5" id="KW-0067">ATP-binding</keyword>
<accession>A0A6A7C4A4</accession>